<reference evidence="3" key="1">
    <citation type="journal article" date="2011" name="Nature">
        <title>A high-resolution map of human evolutionary constraint using 29 mammals.</title>
        <authorList>
            <person name="Lindblad-Toh K."/>
            <person name="Garber M."/>
            <person name="Zuk O."/>
            <person name="Lin M.F."/>
            <person name="Parker B.J."/>
            <person name="Washietl S."/>
            <person name="Kheradpour P."/>
            <person name="Ernst J."/>
            <person name="Jordan G."/>
            <person name="Mauceli E."/>
            <person name="Ward L.D."/>
            <person name="Lowe C.B."/>
            <person name="Holloway A.K."/>
            <person name="Clamp M."/>
            <person name="Gnerre S."/>
            <person name="Alfoldi J."/>
            <person name="Beal K."/>
            <person name="Chang J."/>
            <person name="Clawson H."/>
            <person name="Cuff J."/>
            <person name="Di Palma F."/>
            <person name="Fitzgerald S."/>
            <person name="Flicek P."/>
            <person name="Guttman M."/>
            <person name="Hubisz M.J."/>
            <person name="Jaffe D.B."/>
            <person name="Jungreis I."/>
            <person name="Kent W.J."/>
            <person name="Kostka D."/>
            <person name="Lara M."/>
            <person name="Martins A.L."/>
            <person name="Massingham T."/>
            <person name="Moltke I."/>
            <person name="Raney B.J."/>
            <person name="Rasmussen M.D."/>
            <person name="Robinson J."/>
            <person name="Stark A."/>
            <person name="Vilella A.J."/>
            <person name="Wen J."/>
            <person name="Xie X."/>
            <person name="Zody M.C."/>
            <person name="Baldwin J."/>
            <person name="Bloom T."/>
            <person name="Chin C.W."/>
            <person name="Heiman D."/>
            <person name="Nicol R."/>
            <person name="Nusbaum C."/>
            <person name="Young S."/>
            <person name="Wilkinson J."/>
            <person name="Worley K.C."/>
            <person name="Kovar C.L."/>
            <person name="Muzny D.M."/>
            <person name="Gibbs R.A."/>
            <person name="Cree A."/>
            <person name="Dihn H.H."/>
            <person name="Fowler G."/>
            <person name="Jhangiani S."/>
            <person name="Joshi V."/>
            <person name="Lee S."/>
            <person name="Lewis L.R."/>
            <person name="Nazareth L.V."/>
            <person name="Okwuonu G."/>
            <person name="Santibanez J."/>
            <person name="Warren W.C."/>
            <person name="Mardis E.R."/>
            <person name="Weinstock G.M."/>
            <person name="Wilson R.K."/>
            <person name="Delehaunty K."/>
            <person name="Dooling D."/>
            <person name="Fronik C."/>
            <person name="Fulton L."/>
            <person name="Fulton B."/>
            <person name="Graves T."/>
            <person name="Minx P."/>
            <person name="Sodergren E."/>
            <person name="Birney E."/>
            <person name="Margulies E.H."/>
            <person name="Herrero J."/>
            <person name="Green E.D."/>
            <person name="Haussler D."/>
            <person name="Siepel A."/>
            <person name="Goldman N."/>
            <person name="Pollard K.S."/>
            <person name="Pedersen J.S."/>
            <person name="Lander E.S."/>
            <person name="Kellis M."/>
        </authorList>
    </citation>
    <scope>NUCLEOTIDE SEQUENCE [LARGE SCALE GENOMIC DNA]</scope>
    <source>
        <strain evidence="3">2N</strain>
    </source>
</reference>
<dbReference type="OMA" id="TYCVACQ"/>
<evidence type="ECO:0000313" key="2">
    <source>
        <dbReference type="Ensembl" id="ENSCPOP00000024531.1"/>
    </source>
</evidence>
<dbReference type="PANTHER" id="PTHR16537">
    <property type="entry name" value="SJOEGREN SYNDROME/SCLERODERMA AUTOANTIGEN 1"/>
    <property type="match status" value="1"/>
</dbReference>
<gene>
    <name evidence="2" type="primary">ZNRD2</name>
</gene>
<dbReference type="Bgee" id="ENSCPOG00000037280">
    <property type="expression patterns" value="Expressed in testis and 13 other cell types or tissues"/>
</dbReference>
<keyword evidence="3" id="KW-1185">Reference proteome</keyword>
<protein>
    <submittedName>
        <fullName evidence="2">Zinc ribbon domain containing 2</fullName>
    </submittedName>
</protein>
<dbReference type="GeneTree" id="ENSGT00390000013169"/>
<sequence length="240" mass="25861">MALNGAEVDDFSWEPPTEAETKVLQARRERQDRISRLMGDYLLRGYRMLGETCAECGVRTQASGWGWVVGQAAQAFSVLPSEPFTLRLIHALCRSDPQTILLQDKQRKIYCVACQELDSDVDKDNPALNAQAALSQAREHQLASATEPPSGSRLTAQPPVPRPEHCEGAAAGLKAAQGPPPPTVPPDADAVACTQTALLQKLTWASAELGSSASLETSIQLCGLIRACAEALHSLKQLQH</sequence>
<accession>A0A286XGP4</accession>
<dbReference type="STRING" id="10141.ENSCPOP00000024531"/>
<dbReference type="Pfam" id="PF06677">
    <property type="entry name" value="Auto_anti-p27"/>
    <property type="match status" value="1"/>
</dbReference>
<dbReference type="InParanoid" id="A0A286XGP4"/>
<reference evidence="2" key="3">
    <citation type="submission" date="2025-09" db="UniProtKB">
        <authorList>
            <consortium name="Ensembl"/>
        </authorList>
    </citation>
    <scope>IDENTIFICATION</scope>
    <source>
        <strain evidence="2">2N</strain>
    </source>
</reference>
<name>A0A286XGP4_CAVPO</name>
<reference evidence="2" key="2">
    <citation type="submission" date="2025-08" db="UniProtKB">
        <authorList>
            <consortium name="Ensembl"/>
        </authorList>
    </citation>
    <scope>IDENTIFICATION</scope>
    <source>
        <strain evidence="2">2N</strain>
    </source>
</reference>
<dbReference type="GO" id="GO:0042802">
    <property type="term" value="F:identical protein binding"/>
    <property type="evidence" value="ECO:0007669"/>
    <property type="project" value="Ensembl"/>
</dbReference>
<dbReference type="Ensembl" id="ENSCPOT00000035432.1">
    <property type="protein sequence ID" value="ENSCPOP00000024531.1"/>
    <property type="gene ID" value="ENSCPOG00000037280.1"/>
</dbReference>
<dbReference type="VEuPathDB" id="HostDB:ENSCPOG00000037280"/>
<evidence type="ECO:0000313" key="3">
    <source>
        <dbReference type="Proteomes" id="UP000005447"/>
    </source>
</evidence>
<dbReference type="AlphaFoldDB" id="A0A286XGP4"/>
<proteinExistence type="predicted"/>
<feature type="region of interest" description="Disordered" evidence="1">
    <location>
        <begin position="133"/>
        <end position="166"/>
    </location>
</feature>
<evidence type="ECO:0000256" key="1">
    <source>
        <dbReference type="SAM" id="MobiDB-lite"/>
    </source>
</evidence>
<dbReference type="EMBL" id="AAKN02038534">
    <property type="status" value="NOT_ANNOTATED_CDS"/>
    <property type="molecule type" value="Genomic_DNA"/>
</dbReference>
<feature type="compositionally biased region" description="Polar residues" evidence="1">
    <location>
        <begin position="143"/>
        <end position="155"/>
    </location>
</feature>
<dbReference type="InterPro" id="IPR009563">
    <property type="entry name" value="SSSCA1"/>
</dbReference>
<dbReference type="Proteomes" id="UP000005447">
    <property type="component" value="Unassembled WGS sequence"/>
</dbReference>
<organism evidence="2 3">
    <name type="scientific">Cavia porcellus</name>
    <name type="common">Guinea pig</name>
    <dbReference type="NCBI Taxonomy" id="10141"/>
    <lineage>
        <taxon>Eukaryota</taxon>
        <taxon>Metazoa</taxon>
        <taxon>Chordata</taxon>
        <taxon>Craniata</taxon>
        <taxon>Vertebrata</taxon>
        <taxon>Euteleostomi</taxon>
        <taxon>Mammalia</taxon>
        <taxon>Eutheria</taxon>
        <taxon>Euarchontoglires</taxon>
        <taxon>Glires</taxon>
        <taxon>Rodentia</taxon>
        <taxon>Hystricomorpha</taxon>
        <taxon>Caviidae</taxon>
        <taxon>Cavia</taxon>
    </lineage>
</organism>
<dbReference type="PANTHER" id="PTHR16537:SF1">
    <property type="entry name" value="PROTEIN ZNRD2"/>
    <property type="match status" value="1"/>
</dbReference>
<dbReference type="InterPro" id="IPR051888">
    <property type="entry name" value="UPF0148_domain"/>
</dbReference>
<dbReference type="FunCoup" id="A0A286XGP4">
    <property type="interactions" value="81"/>
</dbReference>